<comment type="caution">
    <text evidence="2">The sequence shown here is derived from an EMBL/GenBank/DDBJ whole genome shotgun (WGS) entry which is preliminary data.</text>
</comment>
<evidence type="ECO:0000313" key="3">
    <source>
        <dbReference type="Proteomes" id="UP000314294"/>
    </source>
</evidence>
<reference evidence="2 3" key="1">
    <citation type="submission" date="2019-03" db="EMBL/GenBank/DDBJ databases">
        <title>First draft genome of Liparis tanakae, snailfish: a comprehensive survey of snailfish specific genes.</title>
        <authorList>
            <person name="Kim W."/>
            <person name="Song I."/>
            <person name="Jeong J.-H."/>
            <person name="Kim D."/>
            <person name="Kim S."/>
            <person name="Ryu S."/>
            <person name="Song J.Y."/>
            <person name="Lee S.K."/>
        </authorList>
    </citation>
    <scope>NUCLEOTIDE SEQUENCE [LARGE SCALE GENOMIC DNA]</scope>
    <source>
        <tissue evidence="2">Muscle</tissue>
    </source>
</reference>
<protein>
    <submittedName>
        <fullName evidence="2">Uncharacterized protein</fullName>
    </submittedName>
</protein>
<name>A0A4Z2HUR5_9TELE</name>
<feature type="compositionally biased region" description="Low complexity" evidence="1">
    <location>
        <begin position="240"/>
        <end position="250"/>
    </location>
</feature>
<feature type="compositionally biased region" description="Basic and acidic residues" evidence="1">
    <location>
        <begin position="188"/>
        <end position="197"/>
    </location>
</feature>
<keyword evidence="3" id="KW-1185">Reference proteome</keyword>
<dbReference type="AlphaFoldDB" id="A0A4Z2HUR5"/>
<organism evidence="2 3">
    <name type="scientific">Liparis tanakae</name>
    <name type="common">Tanaka's snailfish</name>
    <dbReference type="NCBI Taxonomy" id="230148"/>
    <lineage>
        <taxon>Eukaryota</taxon>
        <taxon>Metazoa</taxon>
        <taxon>Chordata</taxon>
        <taxon>Craniata</taxon>
        <taxon>Vertebrata</taxon>
        <taxon>Euteleostomi</taxon>
        <taxon>Actinopterygii</taxon>
        <taxon>Neopterygii</taxon>
        <taxon>Teleostei</taxon>
        <taxon>Neoteleostei</taxon>
        <taxon>Acanthomorphata</taxon>
        <taxon>Eupercaria</taxon>
        <taxon>Perciformes</taxon>
        <taxon>Cottioidei</taxon>
        <taxon>Cottales</taxon>
        <taxon>Liparidae</taxon>
        <taxon>Liparis</taxon>
    </lineage>
</organism>
<feature type="compositionally biased region" description="Basic and acidic residues" evidence="1">
    <location>
        <begin position="211"/>
        <end position="220"/>
    </location>
</feature>
<evidence type="ECO:0000313" key="2">
    <source>
        <dbReference type="EMBL" id="TNN69301.1"/>
    </source>
</evidence>
<gene>
    <name evidence="2" type="ORF">EYF80_020452</name>
</gene>
<accession>A0A4Z2HUR5</accession>
<dbReference type="EMBL" id="SRLO01000177">
    <property type="protein sequence ID" value="TNN69301.1"/>
    <property type="molecule type" value="Genomic_DNA"/>
</dbReference>
<evidence type="ECO:0000256" key="1">
    <source>
        <dbReference type="SAM" id="MobiDB-lite"/>
    </source>
</evidence>
<feature type="region of interest" description="Disordered" evidence="1">
    <location>
        <begin position="180"/>
        <end position="250"/>
    </location>
</feature>
<sequence>MAWNSVEKRNKTDYLHDVHDPSENPAVQHVSTVLLECAPQGKTSGGKTCHTQGHKFEVTTAPRSDMRIPNTFFTSWGLFLVRPHSWKNFLGQKESEQTACLTGFSDIGICQSYACEGHYDLQKPEKEGGLTIDSDLAITILVTGGQESLGFLHDVFHAPTFHSNLAISILIARSHQRPGLSHSQLSRPRREVLKEQPDGTMNTLCPSASEELLRDPECKKQPNVSVLKPMEISPTPQNASSSSSSSSFIS</sequence>
<dbReference type="Proteomes" id="UP000314294">
    <property type="component" value="Unassembled WGS sequence"/>
</dbReference>
<proteinExistence type="predicted"/>